<dbReference type="PRINTS" id="PR00105">
    <property type="entry name" value="C5METTRFRASE"/>
</dbReference>
<feature type="active site" evidence="5">
    <location>
        <position position="82"/>
    </location>
</feature>
<evidence type="ECO:0000256" key="3">
    <source>
        <dbReference type="ARBA" id="ARBA00022691"/>
    </source>
</evidence>
<evidence type="ECO:0000313" key="8">
    <source>
        <dbReference type="EMBL" id="KZE24460.1"/>
    </source>
</evidence>
<dbReference type="InterPro" id="IPR029063">
    <property type="entry name" value="SAM-dependent_MTases_sf"/>
</dbReference>
<dbReference type="InterPro" id="IPR018117">
    <property type="entry name" value="C5_DNA_meth_AS"/>
</dbReference>
<comment type="similarity">
    <text evidence="5 6">Belongs to the class I-like SAM-binding methyltransferase superfamily. C5-methyltransferase family.</text>
</comment>
<sequence>MQDEKAAFRFVDLFAGLGGFHVALRQLGGEGVFAAEWDPELNELYSKNFGIKPWGDVNDLAGEEIISRVVPEHDLLTAGFPCQPFSKAGEQLGFGHTLQGRLFFKVLAVLEEKRPQRFILENVPNILRHQNGETLGIIQDSLRSLGYAVSVRKFSPHQFGVPQIRERAYFVGSIDGLHSFQWPVPGRPATDIRSVVNDQAQSTRSIPAQVQRAIDMWDDFLSRAPESLKLPSFPIWSMEFRATYPYEEATPPAVWNELGPRDLDACMGSFGFSLEGLTQAEQYDRLPSHARRPGDLKFPRWKQAFIRENRMFYRTNRDWIDPWLDRWQPWQFNSSLQKFEWNVQGGVRRIDDYILQVRASGVRVKRTSTAPSLIAMSPTQVPILGKDVAGTRRYMTPAECADLQSLGSIALPNRDLQAYKALGNAVNADVVRAIAQPLLTGLRLSPGTEGFAVA</sequence>
<dbReference type="InterPro" id="IPR001525">
    <property type="entry name" value="C5_MeTfrase"/>
</dbReference>
<dbReference type="GO" id="GO:0003886">
    <property type="term" value="F:DNA (cytosine-5-)-methyltransferase activity"/>
    <property type="evidence" value="ECO:0007669"/>
    <property type="project" value="UniProtKB-EC"/>
</dbReference>
<proteinExistence type="inferred from homology"/>
<evidence type="ECO:0000256" key="2">
    <source>
        <dbReference type="ARBA" id="ARBA00022679"/>
    </source>
</evidence>
<dbReference type="EC" id="2.1.1.37" evidence="7"/>
<comment type="catalytic activity">
    <reaction evidence="7">
        <text>a 2'-deoxycytidine in DNA + S-adenosyl-L-methionine = a 5-methyl-2'-deoxycytidine in DNA + S-adenosyl-L-homocysteine + H(+)</text>
        <dbReference type="Rhea" id="RHEA:13681"/>
        <dbReference type="Rhea" id="RHEA-COMP:11369"/>
        <dbReference type="Rhea" id="RHEA-COMP:11370"/>
        <dbReference type="ChEBI" id="CHEBI:15378"/>
        <dbReference type="ChEBI" id="CHEBI:57856"/>
        <dbReference type="ChEBI" id="CHEBI:59789"/>
        <dbReference type="ChEBI" id="CHEBI:85452"/>
        <dbReference type="ChEBI" id="CHEBI:85454"/>
        <dbReference type="EC" id="2.1.1.37"/>
    </reaction>
</comment>
<dbReference type="PANTHER" id="PTHR46098:SF1">
    <property type="entry name" value="TRNA (CYTOSINE(38)-C(5))-METHYLTRANSFERASE"/>
    <property type="match status" value="1"/>
</dbReference>
<evidence type="ECO:0000256" key="5">
    <source>
        <dbReference type="PROSITE-ProRule" id="PRU01016"/>
    </source>
</evidence>
<dbReference type="Pfam" id="PF00145">
    <property type="entry name" value="DNA_methylase"/>
    <property type="match status" value="1"/>
</dbReference>
<dbReference type="GO" id="GO:0032259">
    <property type="term" value="P:methylation"/>
    <property type="evidence" value="ECO:0007669"/>
    <property type="project" value="UniProtKB-KW"/>
</dbReference>
<dbReference type="NCBIfam" id="TIGR00675">
    <property type="entry name" value="dcm"/>
    <property type="match status" value="1"/>
</dbReference>
<dbReference type="PROSITE" id="PS51679">
    <property type="entry name" value="SAM_MT_C5"/>
    <property type="match status" value="1"/>
</dbReference>
<dbReference type="PROSITE" id="PS00094">
    <property type="entry name" value="C5_MTASE_1"/>
    <property type="match status" value="1"/>
</dbReference>
<keyword evidence="1 5" id="KW-0489">Methyltransferase</keyword>
<dbReference type="PANTHER" id="PTHR46098">
    <property type="entry name" value="TRNA (CYTOSINE(38)-C(5))-METHYLTRANSFERASE"/>
    <property type="match status" value="1"/>
</dbReference>
<evidence type="ECO:0000256" key="7">
    <source>
        <dbReference type="RuleBase" id="RU000417"/>
    </source>
</evidence>
<name>A0AB34XVJ1_9MICO</name>
<reference evidence="9" key="1">
    <citation type="submission" date="2016-01" db="EMBL/GenBank/DDBJ databases">
        <title>Draft genome of Chromobacterium sp. F49.</title>
        <authorList>
            <person name="Hong K.W."/>
        </authorList>
    </citation>
    <scope>NUCLEOTIDE SEQUENCE [LARGE SCALE GENOMIC DNA]</scope>
    <source>
        <strain evidence="9">M40</strain>
    </source>
</reference>
<organism evidence="8 9">
    <name type="scientific">Brevibacterium casei</name>
    <dbReference type="NCBI Taxonomy" id="33889"/>
    <lineage>
        <taxon>Bacteria</taxon>
        <taxon>Bacillati</taxon>
        <taxon>Actinomycetota</taxon>
        <taxon>Actinomycetes</taxon>
        <taxon>Micrococcales</taxon>
        <taxon>Brevibacteriaceae</taxon>
        <taxon>Brevibacterium</taxon>
    </lineage>
</organism>
<dbReference type="GO" id="GO:0009307">
    <property type="term" value="P:DNA restriction-modification system"/>
    <property type="evidence" value="ECO:0007669"/>
    <property type="project" value="UniProtKB-KW"/>
</dbReference>
<evidence type="ECO:0000313" key="9">
    <source>
        <dbReference type="Proteomes" id="UP000076612"/>
    </source>
</evidence>
<evidence type="ECO:0000256" key="6">
    <source>
        <dbReference type="RuleBase" id="RU000416"/>
    </source>
</evidence>
<dbReference type="Gene3D" id="3.40.50.150">
    <property type="entry name" value="Vaccinia Virus protein VP39"/>
    <property type="match status" value="1"/>
</dbReference>
<keyword evidence="2 5" id="KW-0808">Transferase</keyword>
<dbReference type="AlphaFoldDB" id="A0AB34XVJ1"/>
<keyword evidence="3 5" id="KW-0949">S-adenosyl-L-methionine</keyword>
<dbReference type="EMBL" id="LQQR01000001">
    <property type="protein sequence ID" value="KZE24460.1"/>
    <property type="molecule type" value="Genomic_DNA"/>
</dbReference>
<accession>A0AB34XVJ1</accession>
<dbReference type="RefSeq" id="WP_063248678.1">
    <property type="nucleotide sequence ID" value="NZ_LQQR01000001.1"/>
</dbReference>
<comment type="caution">
    <text evidence="8">The sequence shown here is derived from an EMBL/GenBank/DDBJ whole genome shotgun (WGS) entry which is preliminary data.</text>
</comment>
<keyword evidence="4" id="KW-0680">Restriction system</keyword>
<gene>
    <name evidence="8" type="ORF">AVW13_00010</name>
</gene>
<evidence type="ECO:0000256" key="1">
    <source>
        <dbReference type="ARBA" id="ARBA00022603"/>
    </source>
</evidence>
<dbReference type="Proteomes" id="UP000076612">
    <property type="component" value="Unassembled WGS sequence"/>
</dbReference>
<protein>
    <recommendedName>
        <fullName evidence="7">Cytosine-specific methyltransferase</fullName>
        <ecNumber evidence="7">2.1.1.37</ecNumber>
    </recommendedName>
</protein>
<evidence type="ECO:0000256" key="4">
    <source>
        <dbReference type="ARBA" id="ARBA00022747"/>
    </source>
</evidence>
<dbReference type="SUPFAM" id="SSF53335">
    <property type="entry name" value="S-adenosyl-L-methionine-dependent methyltransferases"/>
    <property type="match status" value="1"/>
</dbReference>
<dbReference type="InterPro" id="IPR050750">
    <property type="entry name" value="C5-MTase"/>
</dbReference>